<keyword evidence="3" id="KW-1185">Reference proteome</keyword>
<dbReference type="Proteomes" id="UP000807504">
    <property type="component" value="Unassembled WGS sequence"/>
</dbReference>
<sequence length="145" mass="16772">MPGIRTRARLGESQEILKPLDPWEHVNIFFSGNIYEHHSLYLDLKTLRIRVEPNLPANKKRIEAGSHRDLNSDRWIRVQSDNRYTMETPVPLPGSNPGRLGESPEFPKPTDHIGDKRSPVIRRTKVNNVLNLERFKFGVEPRSTL</sequence>
<name>A0A8T0ETL2_ARGBR</name>
<gene>
    <name evidence="2" type="ORF">HNY73_014561</name>
</gene>
<reference evidence="2" key="1">
    <citation type="journal article" date="2020" name="bioRxiv">
        <title>Chromosome-level reference genome of the European wasp spider Argiope bruennichi: a resource for studies on range expansion and evolutionary adaptation.</title>
        <authorList>
            <person name="Sheffer M.M."/>
            <person name="Hoppe A."/>
            <person name="Krehenwinkel H."/>
            <person name="Uhl G."/>
            <person name="Kuss A.W."/>
            <person name="Jensen L."/>
            <person name="Jensen C."/>
            <person name="Gillespie R.G."/>
            <person name="Hoff K.J."/>
            <person name="Prost S."/>
        </authorList>
    </citation>
    <scope>NUCLEOTIDE SEQUENCE</scope>
</reference>
<reference evidence="2" key="2">
    <citation type="submission" date="2020-06" db="EMBL/GenBank/DDBJ databases">
        <authorList>
            <person name="Sheffer M."/>
        </authorList>
    </citation>
    <scope>NUCLEOTIDE SEQUENCE</scope>
</reference>
<evidence type="ECO:0000256" key="1">
    <source>
        <dbReference type="SAM" id="MobiDB-lite"/>
    </source>
</evidence>
<dbReference type="AlphaFoldDB" id="A0A8T0ETL2"/>
<dbReference type="EMBL" id="JABXBU010002072">
    <property type="protein sequence ID" value="KAF8777746.1"/>
    <property type="molecule type" value="Genomic_DNA"/>
</dbReference>
<evidence type="ECO:0000313" key="2">
    <source>
        <dbReference type="EMBL" id="KAF8777746.1"/>
    </source>
</evidence>
<evidence type="ECO:0000313" key="3">
    <source>
        <dbReference type="Proteomes" id="UP000807504"/>
    </source>
</evidence>
<proteinExistence type="predicted"/>
<comment type="caution">
    <text evidence="2">The sequence shown here is derived from an EMBL/GenBank/DDBJ whole genome shotgun (WGS) entry which is preliminary data.</text>
</comment>
<accession>A0A8T0ETL2</accession>
<protein>
    <submittedName>
        <fullName evidence="2">Uncharacterized protein</fullName>
    </submittedName>
</protein>
<feature type="region of interest" description="Disordered" evidence="1">
    <location>
        <begin position="85"/>
        <end position="116"/>
    </location>
</feature>
<organism evidence="2 3">
    <name type="scientific">Argiope bruennichi</name>
    <name type="common">Wasp spider</name>
    <name type="synonym">Aranea bruennichi</name>
    <dbReference type="NCBI Taxonomy" id="94029"/>
    <lineage>
        <taxon>Eukaryota</taxon>
        <taxon>Metazoa</taxon>
        <taxon>Ecdysozoa</taxon>
        <taxon>Arthropoda</taxon>
        <taxon>Chelicerata</taxon>
        <taxon>Arachnida</taxon>
        <taxon>Araneae</taxon>
        <taxon>Araneomorphae</taxon>
        <taxon>Entelegynae</taxon>
        <taxon>Araneoidea</taxon>
        <taxon>Araneidae</taxon>
        <taxon>Argiope</taxon>
    </lineage>
</organism>